<keyword evidence="4 15" id="KW-1048">Host nucleus</keyword>
<dbReference type="GO" id="GO:0043657">
    <property type="term" value="C:host cell"/>
    <property type="evidence" value="ECO:0007669"/>
    <property type="project" value="GOC"/>
</dbReference>
<keyword evidence="13 15" id="KW-1015">Disulfide bond</keyword>
<evidence type="ECO:0000256" key="7">
    <source>
        <dbReference type="ARBA" id="ARBA00022844"/>
    </source>
</evidence>
<comment type="similarity">
    <text evidence="15">Belongs to the papillomaviridae L2 protein family.</text>
</comment>
<comment type="PTM">
    <text evidence="15">Highly phosphorylated.</text>
</comment>
<dbReference type="GO" id="GO:0075521">
    <property type="term" value="P:microtubule-dependent intracellular transport of viral material towards nucleus"/>
    <property type="evidence" value="ECO:0007669"/>
    <property type="project" value="UniProtKB-UniRule"/>
</dbReference>
<comment type="subunit">
    <text evidence="15">Interacts with major capsid protein L1. Interacts with E2; this interaction inhibits E2 transcriptional activity but not the DNA replication function E2. Interacts with host HSPA8; this interaction is required for L2 nuclear translocation. Interacts with host importins KPNB2 and KPNB3. Forms a complex with importin alpha2-beta1 heterodimers via interaction with the importin alpha2 adapter. Interacts with host DYNLT1; this interaction is essential for virus intracellular transport during entry. Interacts (via C-terminus) with host retromer subunits VPS35 AND VPS29.</text>
</comment>
<evidence type="ECO:0000256" key="1">
    <source>
        <dbReference type="ARBA" id="ARBA00022524"/>
    </source>
</evidence>
<keyword evidence="7 15" id="KW-0946">Virion</keyword>
<proteinExistence type="inferred from homology"/>
<keyword evidence="11 15" id="KW-1176">Cytoplasmic inwards viral transport</keyword>
<evidence type="ECO:0000256" key="11">
    <source>
        <dbReference type="ARBA" id="ARBA00023120"/>
    </source>
</evidence>
<sequence>MSLKRKKRASPQDLYRRCAQGGDCIPDVQNKYENTTIADWLLKIFGSVIYLGNLGIGTGRGTGGSFGYRPFGSAGTGRPAQELPIARPNVVIDPITPSSLIPVEPGAPSIVPLVEGTPDIGFAGPDAGPTVAGEDIELYTLTTPTTDVAGVGGGPSVITTEELETAIIDAHPAPATPKQVIYDSVAQVAIETHVNPFYNPDANNLNIYVDPLITGDTVGGSYFEDIPLERLDLQSFEVEEPPTESTPTSIGGRLTNRARDLYSRFIQQVPVNEPDFLVQPSRLVQFEIENPAFDPDVSLIFERDLEGLRAAPNEEFADIVRLSQPRVTMTQEGNVRVSRIGTKAAITTRSGLTVGPQVHYFMDLSVIEAVPETIELQTLNLPNDSNTIVDDLLAHTTFIDPTNAATLHYEESDIYDALPESFDNTQLVLSTNEEGESLVFPAFTESGLKTIFVPGFGSILKTSPTIPPSSVIFSNDTDTFLLHVADINLDYDLHPALLPRKRRRLDAF</sequence>
<keyword evidence="1 15" id="KW-1163">Viral penetration into host nucleus</keyword>
<comment type="function">
    <text evidence="15">Minor protein of the capsid that localizes along the inner surface of the virion, within the central cavities beneath the L1 pentamers. Plays a role in capsid stabilization through interaction with the major capsid protein L1. Once the virion enters the host cell, L2 escorts the genomic DNA into the nucleus by promoting escape from the endosomal compartments and traffic through the host Golgi network. Mechanistically, the C-terminus of L2 possesses a cell-penetrating peptide that protudes from the host endosome, interacts with host cytoplasmic retromer cargo and thereby mediates the capsid delivery to the host trans-Golgi network. Plays a role through its interaction with host dynein in the intracellular microtubule-dependent transport of viral capsid toward the nucleus. Mediates the viral genome import into the nucleus through binding to host importins. Once within the nucleus, L2 localizes viral genomes to host PML bodies in order to activate early gene expression for establishment of infection. Later on, promotes late gene expression by interacting with the viral E2 protein and by inhibiting its transcriptional activation functions. During virion assembly, encapsidates the genome by direct interaction with the viral DNA.</text>
</comment>
<comment type="subcellular location">
    <subcellularLocation>
        <location evidence="15">Virion</location>
    </subcellularLocation>
    <subcellularLocation>
        <location evidence="15">Host nucleus</location>
    </subcellularLocation>
</comment>
<dbReference type="GO" id="GO:0075732">
    <property type="term" value="P:viral penetration into host nucleus"/>
    <property type="evidence" value="ECO:0007669"/>
    <property type="project" value="UniProtKB-KW"/>
</dbReference>
<evidence type="ECO:0000256" key="3">
    <source>
        <dbReference type="ARBA" id="ARBA00022561"/>
    </source>
</evidence>
<keyword evidence="3 15" id="KW-0167">Capsid protein</keyword>
<dbReference type="GO" id="GO:0003677">
    <property type="term" value="F:DNA binding"/>
    <property type="evidence" value="ECO:0007669"/>
    <property type="project" value="UniProtKB-UniRule"/>
</dbReference>
<name>A0A2D2ALR2_9PAPI</name>
<keyword evidence="12 15" id="KW-0238">DNA-binding</keyword>
<evidence type="ECO:0000256" key="9">
    <source>
        <dbReference type="ARBA" id="ARBA00022952"/>
    </source>
</evidence>
<evidence type="ECO:0000256" key="4">
    <source>
        <dbReference type="ARBA" id="ARBA00022562"/>
    </source>
</evidence>
<keyword evidence="9 15" id="KW-1177">Microtubular inwards viral transport</keyword>
<comment type="caution">
    <text evidence="15">Lacks conserved residue(s) required for the propagation of feature annotation.</text>
</comment>
<evidence type="ECO:0000313" key="17">
    <source>
        <dbReference type="Proteomes" id="UP000290262"/>
    </source>
</evidence>
<organism evidence="16 17">
    <name type="scientific">Gammapapillomavirus 14</name>
    <dbReference type="NCBI Taxonomy" id="1513259"/>
    <lineage>
        <taxon>Viruses</taxon>
        <taxon>Monodnaviria</taxon>
        <taxon>Shotokuvirae</taxon>
        <taxon>Cossaviricota</taxon>
        <taxon>Papovaviricetes</taxon>
        <taxon>Zurhausenvirales</taxon>
        <taxon>Papillomaviridae</taxon>
        <taxon>Firstpapillomavirinae</taxon>
        <taxon>Gammapapillomavirus</taxon>
    </lineage>
</organism>
<evidence type="ECO:0000256" key="2">
    <source>
        <dbReference type="ARBA" id="ARBA00022553"/>
    </source>
</evidence>
<dbReference type="Proteomes" id="UP000290262">
    <property type="component" value="Segment"/>
</dbReference>
<evidence type="ECO:0000256" key="13">
    <source>
        <dbReference type="ARBA" id="ARBA00023157"/>
    </source>
</evidence>
<feature type="disulfide bond" evidence="15">
    <location>
        <begin position="18"/>
        <end position="24"/>
    </location>
</feature>
<dbReference type="GO" id="GO:0019028">
    <property type="term" value="C:viral capsid"/>
    <property type="evidence" value="ECO:0007669"/>
    <property type="project" value="UniProtKB-UniRule"/>
</dbReference>
<keyword evidence="2 15" id="KW-0597">Phosphoprotein</keyword>
<dbReference type="HAMAP" id="MF_04003">
    <property type="entry name" value="PPV_L2"/>
    <property type="match status" value="1"/>
</dbReference>
<dbReference type="GO" id="GO:0046718">
    <property type="term" value="P:symbiont entry into host cell"/>
    <property type="evidence" value="ECO:0007669"/>
    <property type="project" value="UniProtKB-KW"/>
</dbReference>
<keyword evidence="14 15" id="KW-1160">Virus entry into host cell</keyword>
<evidence type="ECO:0000256" key="12">
    <source>
        <dbReference type="ARBA" id="ARBA00023125"/>
    </source>
</evidence>
<evidence type="ECO:0000256" key="8">
    <source>
        <dbReference type="ARBA" id="ARBA00022921"/>
    </source>
</evidence>
<dbReference type="EMBL" id="MF588723">
    <property type="protein sequence ID" value="ATQ38405.1"/>
    <property type="molecule type" value="Genomic_DNA"/>
</dbReference>
<evidence type="ECO:0000256" key="15">
    <source>
        <dbReference type="HAMAP-Rule" id="MF_04003"/>
    </source>
</evidence>
<keyword evidence="10" id="KW-1039">Host endosome</keyword>
<reference evidence="17" key="1">
    <citation type="submission" date="2017-07" db="EMBL/GenBank/DDBJ databases">
        <title>HPV diversity in WHIM patients.</title>
        <authorList>
            <person name="Pastrana D.V."/>
            <person name="Peretti A."/>
            <person name="Welch N.L."/>
            <person name="Borgogna C."/>
            <person name="Badolato R."/>
            <person name="Gariglio M."/>
            <person name="FitzGerald P.C."/>
            <person name="McIntosh C.E."/>
            <person name="Van Doorslaer K."/>
            <person name="McBride A."/>
            <person name="Bliskovsky V."/>
            <person name="Velez D."/>
            <person name="Cho E."/>
            <person name="Brownell I."/>
            <person name="Liu J.S."/>
            <person name="Gonzalez C.M."/>
            <person name="Maldarelli F."/>
            <person name="Lisco A."/>
            <person name="Androphy E.J."/>
            <person name="Uldrick T.S."/>
            <person name="Yarchoan R."/>
            <person name="Dvoretzky I."/>
            <person name="Holland S.M."/>
            <person name="Freeman A.F."/>
            <person name="Murphy P.M."/>
            <person name="McDermott D.H."/>
            <person name="Buck C.B."/>
        </authorList>
    </citation>
    <scope>NUCLEOTIDE SEQUENCE [LARGE SCALE GENOMIC DNA]</scope>
</reference>
<gene>
    <name evidence="15 16" type="primary">L2</name>
</gene>
<dbReference type="GO" id="GO:0005198">
    <property type="term" value="F:structural molecule activity"/>
    <property type="evidence" value="ECO:0007669"/>
    <property type="project" value="UniProtKB-UniRule"/>
</dbReference>
<evidence type="ECO:0000256" key="5">
    <source>
        <dbReference type="ARBA" id="ARBA00022581"/>
    </source>
</evidence>
<dbReference type="GO" id="GO:0042025">
    <property type="term" value="C:host cell nucleus"/>
    <property type="evidence" value="ECO:0007669"/>
    <property type="project" value="UniProtKB-SubCell"/>
</dbReference>
<evidence type="ECO:0000313" key="16">
    <source>
        <dbReference type="EMBL" id="ATQ38405.1"/>
    </source>
</evidence>
<keyword evidence="6" id="KW-1040">Host Golgi apparatus</keyword>
<keyword evidence="8 15" id="KW-0426">Late protein</keyword>
<evidence type="ECO:0000256" key="6">
    <source>
        <dbReference type="ARBA" id="ARBA00022812"/>
    </source>
</evidence>
<accession>A0A2D2ALR2</accession>
<dbReference type="Pfam" id="PF00513">
    <property type="entry name" value="Late_protein_L2"/>
    <property type="match status" value="1"/>
</dbReference>
<protein>
    <recommendedName>
        <fullName evidence="15">Minor capsid protein L2</fullName>
    </recommendedName>
</protein>
<evidence type="ECO:0000256" key="10">
    <source>
        <dbReference type="ARBA" id="ARBA00023046"/>
    </source>
</evidence>
<evidence type="ECO:0000256" key="14">
    <source>
        <dbReference type="ARBA" id="ARBA00023296"/>
    </source>
</evidence>
<keyword evidence="5 15" id="KW-0945">Host-virus interaction</keyword>
<dbReference type="InterPro" id="IPR000784">
    <property type="entry name" value="Late_L2"/>
</dbReference>